<dbReference type="EMBL" id="JAFIQS010000005">
    <property type="protein sequence ID" value="KAG5168862.1"/>
    <property type="molecule type" value="Genomic_DNA"/>
</dbReference>
<comment type="subcellular location">
    <subcellularLocation>
        <location evidence="1">Preautophagosomal structure</location>
    </subcellularLocation>
</comment>
<evidence type="ECO:0000256" key="4">
    <source>
        <dbReference type="ARBA" id="ARBA00022448"/>
    </source>
</evidence>
<feature type="compositionally biased region" description="Low complexity" evidence="7">
    <location>
        <begin position="373"/>
        <end position="386"/>
    </location>
</feature>
<feature type="compositionally biased region" description="Polar residues" evidence="7">
    <location>
        <begin position="281"/>
        <end position="290"/>
    </location>
</feature>
<proteinExistence type="inferred from homology"/>
<dbReference type="PANTHER" id="PTHR40012:SF1">
    <property type="entry name" value="AUTOPHAGY-RELATED PROTEIN 29"/>
    <property type="match status" value="1"/>
</dbReference>
<keyword evidence="4" id="KW-0813">Transport</keyword>
<dbReference type="GO" id="GO:0015031">
    <property type="term" value="P:protein transport"/>
    <property type="evidence" value="ECO:0007669"/>
    <property type="project" value="UniProtKB-KW"/>
</dbReference>
<evidence type="ECO:0000256" key="6">
    <source>
        <dbReference type="ARBA" id="ARBA00023006"/>
    </source>
</evidence>
<feature type="compositionally biased region" description="Low complexity" evidence="7">
    <location>
        <begin position="291"/>
        <end position="322"/>
    </location>
</feature>
<evidence type="ECO:0000256" key="5">
    <source>
        <dbReference type="ARBA" id="ARBA00022927"/>
    </source>
</evidence>
<feature type="compositionally biased region" description="Polar residues" evidence="7">
    <location>
        <begin position="181"/>
        <end position="190"/>
    </location>
</feature>
<gene>
    <name evidence="9" type="ORF">JR316_005416</name>
</gene>
<feature type="region of interest" description="Disordered" evidence="7">
    <location>
        <begin position="249"/>
        <end position="386"/>
    </location>
</feature>
<dbReference type="Pfam" id="PF18388">
    <property type="entry name" value="ATG29_N"/>
    <property type="match status" value="1"/>
</dbReference>
<dbReference type="GO" id="GO:0000045">
    <property type="term" value="P:autophagosome assembly"/>
    <property type="evidence" value="ECO:0007669"/>
    <property type="project" value="InterPro"/>
</dbReference>
<name>A0A8H7XXG2_PSICU</name>
<keyword evidence="5" id="KW-0653">Protein transport</keyword>
<protein>
    <recommendedName>
        <fullName evidence="3">Autophagy-related protein 29</fullName>
    </recommendedName>
</protein>
<organism evidence="9">
    <name type="scientific">Psilocybe cubensis</name>
    <name type="common">Psychedelic mushroom</name>
    <name type="synonym">Stropharia cubensis</name>
    <dbReference type="NCBI Taxonomy" id="181762"/>
    <lineage>
        <taxon>Eukaryota</taxon>
        <taxon>Fungi</taxon>
        <taxon>Dikarya</taxon>
        <taxon>Basidiomycota</taxon>
        <taxon>Agaricomycotina</taxon>
        <taxon>Agaricomycetes</taxon>
        <taxon>Agaricomycetidae</taxon>
        <taxon>Agaricales</taxon>
        <taxon>Agaricineae</taxon>
        <taxon>Strophariaceae</taxon>
        <taxon>Psilocybe</taxon>
    </lineage>
</organism>
<sequence length="456" mass="48225">MPNQPSVRVVVKLPYNRPDNPPHDPPTIEWTAEKADILWKVIERSRSVDSAGADWKGLAAHLEVPLPYLLYRVNARFQEEIRGLRDIQGALSPSSAQPTTTGGLTSATSPHHDFPAASGAGGKGDRPVGIAGRLGMLGSGGGSRHLSGSRIGVRARLNSLGQGVGGSNNGNANNNSRQAKKPTSSSTLTLQAGKRPSYGLVSVRPVTPLSSESESEDEEAIKEEEAERNAEEEDALTKKLAALQKMMTIDTLGLVSGARARGDKGKGKDNRGRSAPLSPRSAGSSRVDTLSSRSQSISSASSPQGSIPDMPMSGSPSSESQPHSPPARNRNQNFSPHKAPSSPPAVSSKSAQGHHVNHQSQRRFGPLVDRTSDIGSSHGSEASSFSDLSDASISASALESALLSNLGSNGSRLQFPVYKKPPFKSHPLCRAAITLNTGLATYIHVYFRLSWKTCQS</sequence>
<dbReference type="InterPro" id="IPR039362">
    <property type="entry name" value="ATG29_sf"/>
</dbReference>
<reference evidence="9" key="1">
    <citation type="submission" date="2021-02" db="EMBL/GenBank/DDBJ databases">
        <title>Psilocybe cubensis genome.</title>
        <authorList>
            <person name="Mckernan K.J."/>
            <person name="Crawford S."/>
            <person name="Trippe A."/>
            <person name="Kane L.T."/>
            <person name="Mclaughlin S."/>
        </authorList>
    </citation>
    <scope>NUCLEOTIDE SEQUENCE [LARGE SCALE GENOMIC DNA]</scope>
    <source>
        <strain evidence="9">MGC-MH-2018</strain>
    </source>
</reference>
<evidence type="ECO:0000256" key="7">
    <source>
        <dbReference type="SAM" id="MobiDB-lite"/>
    </source>
</evidence>
<feature type="compositionally biased region" description="Low complexity" evidence="7">
    <location>
        <begin position="335"/>
        <end position="351"/>
    </location>
</feature>
<comment type="caution">
    <text evidence="9">The sequence shown here is derived from an EMBL/GenBank/DDBJ whole genome shotgun (WGS) entry which is preliminary data.</text>
</comment>
<dbReference type="PANTHER" id="PTHR40012">
    <property type="entry name" value="AUTOPHAGY-RELATED PROTEIN 29"/>
    <property type="match status" value="1"/>
</dbReference>
<dbReference type="Gene3D" id="1.10.10.2570">
    <property type="match status" value="1"/>
</dbReference>
<evidence type="ECO:0000256" key="2">
    <source>
        <dbReference type="ARBA" id="ARBA00010082"/>
    </source>
</evidence>
<comment type="similarity">
    <text evidence="2">Belongs to the ATG29 family.</text>
</comment>
<feature type="domain" description="Atg29 N-terminal" evidence="8">
    <location>
        <begin position="8"/>
        <end position="64"/>
    </location>
</feature>
<evidence type="ECO:0000256" key="1">
    <source>
        <dbReference type="ARBA" id="ARBA00004329"/>
    </source>
</evidence>
<keyword evidence="6" id="KW-0072">Autophagy</keyword>
<evidence type="ECO:0000256" key="3">
    <source>
        <dbReference type="ARBA" id="ARBA00013784"/>
    </source>
</evidence>
<dbReference type="InterPro" id="IPR039113">
    <property type="entry name" value="ATG29"/>
</dbReference>
<dbReference type="AlphaFoldDB" id="A0A8H7XXG2"/>
<feature type="compositionally biased region" description="Basic and acidic residues" evidence="7">
    <location>
        <begin position="260"/>
        <end position="272"/>
    </location>
</feature>
<dbReference type="GO" id="GO:0000407">
    <property type="term" value="C:phagophore assembly site"/>
    <property type="evidence" value="ECO:0007669"/>
    <property type="project" value="UniProtKB-SubCell"/>
</dbReference>
<evidence type="ECO:0000259" key="8">
    <source>
        <dbReference type="Pfam" id="PF18388"/>
    </source>
</evidence>
<feature type="region of interest" description="Disordered" evidence="7">
    <location>
        <begin position="88"/>
        <end position="235"/>
    </location>
</feature>
<evidence type="ECO:0000313" key="9">
    <source>
        <dbReference type="EMBL" id="KAG5168862.1"/>
    </source>
</evidence>
<dbReference type="InterPro" id="IPR040666">
    <property type="entry name" value="Atg29_N"/>
</dbReference>
<feature type="compositionally biased region" description="Polar residues" evidence="7">
    <location>
        <begin position="91"/>
        <end position="109"/>
    </location>
</feature>
<accession>A0A8H7XXG2</accession>
<feature type="compositionally biased region" description="Acidic residues" evidence="7">
    <location>
        <begin position="213"/>
        <end position="222"/>
    </location>
</feature>